<dbReference type="SUPFAM" id="SSF52540">
    <property type="entry name" value="P-loop containing nucleoside triphosphate hydrolases"/>
    <property type="match status" value="1"/>
</dbReference>
<organism evidence="4 5">
    <name type="scientific">Penicillium frequentans</name>
    <dbReference type="NCBI Taxonomy" id="3151616"/>
    <lineage>
        <taxon>Eukaryota</taxon>
        <taxon>Fungi</taxon>
        <taxon>Dikarya</taxon>
        <taxon>Ascomycota</taxon>
        <taxon>Pezizomycotina</taxon>
        <taxon>Eurotiomycetes</taxon>
        <taxon>Eurotiomycetidae</taxon>
        <taxon>Eurotiales</taxon>
        <taxon>Aspergillaceae</taxon>
        <taxon>Penicillium</taxon>
    </lineage>
</organism>
<dbReference type="AlphaFoldDB" id="A0AAD6D1C3"/>
<dbReference type="Pfam" id="PF13374">
    <property type="entry name" value="TPR_10"/>
    <property type="match status" value="1"/>
</dbReference>
<evidence type="ECO:0000313" key="4">
    <source>
        <dbReference type="EMBL" id="KAJ5547240.1"/>
    </source>
</evidence>
<dbReference type="Pfam" id="PF00931">
    <property type="entry name" value="NB-ARC"/>
    <property type="match status" value="1"/>
</dbReference>
<feature type="domain" description="NB-ARC" evidence="2">
    <location>
        <begin position="245"/>
        <end position="387"/>
    </location>
</feature>
<protein>
    <submittedName>
        <fullName evidence="4">TPR repeat protein</fullName>
    </submittedName>
</protein>
<dbReference type="PANTHER" id="PTHR46082">
    <property type="entry name" value="ATP/GTP-BINDING PROTEIN-RELATED"/>
    <property type="match status" value="1"/>
</dbReference>
<dbReference type="PROSITE" id="PS50005">
    <property type="entry name" value="TPR"/>
    <property type="match status" value="2"/>
</dbReference>
<dbReference type="Proteomes" id="UP001220324">
    <property type="component" value="Unassembled WGS sequence"/>
</dbReference>
<dbReference type="InterPro" id="IPR002182">
    <property type="entry name" value="NB-ARC"/>
</dbReference>
<keyword evidence="1" id="KW-0802">TPR repeat</keyword>
<dbReference type="EMBL" id="JAQIZZ010000003">
    <property type="protein sequence ID" value="KAJ5547240.1"/>
    <property type="molecule type" value="Genomic_DNA"/>
</dbReference>
<dbReference type="PRINTS" id="PR00381">
    <property type="entry name" value="KINESINLIGHT"/>
</dbReference>
<reference evidence="4 5" key="1">
    <citation type="journal article" date="2023" name="IMA Fungus">
        <title>Comparative genomic study of the Penicillium genus elucidates a diverse pangenome and 15 lateral gene transfer events.</title>
        <authorList>
            <person name="Petersen C."/>
            <person name="Sorensen T."/>
            <person name="Nielsen M.R."/>
            <person name="Sondergaard T.E."/>
            <person name="Sorensen J.L."/>
            <person name="Fitzpatrick D.A."/>
            <person name="Frisvad J.C."/>
            <person name="Nielsen K.L."/>
        </authorList>
    </citation>
    <scope>NUCLEOTIDE SEQUENCE [LARGE SCALE GENOMIC DNA]</scope>
    <source>
        <strain evidence="4 5">IBT 35679</strain>
    </source>
</reference>
<dbReference type="InterPro" id="IPR019734">
    <property type="entry name" value="TPR_rpt"/>
</dbReference>
<accession>A0AAD6D1C3</accession>
<dbReference type="GO" id="GO:0043531">
    <property type="term" value="F:ADP binding"/>
    <property type="evidence" value="ECO:0007669"/>
    <property type="project" value="InterPro"/>
</dbReference>
<dbReference type="PANTHER" id="PTHR46082:SF6">
    <property type="entry name" value="AAA+ ATPASE DOMAIN-CONTAINING PROTEIN-RELATED"/>
    <property type="match status" value="1"/>
</dbReference>
<evidence type="ECO:0000256" key="1">
    <source>
        <dbReference type="PROSITE-ProRule" id="PRU00339"/>
    </source>
</evidence>
<dbReference type="InterPro" id="IPR027417">
    <property type="entry name" value="P-loop_NTPase"/>
</dbReference>
<dbReference type="Pfam" id="PF17107">
    <property type="entry name" value="SesA"/>
    <property type="match status" value="1"/>
</dbReference>
<dbReference type="Gene3D" id="3.40.50.300">
    <property type="entry name" value="P-loop containing nucleotide triphosphate hydrolases"/>
    <property type="match status" value="1"/>
</dbReference>
<dbReference type="InterPro" id="IPR011990">
    <property type="entry name" value="TPR-like_helical_dom_sf"/>
</dbReference>
<evidence type="ECO:0000259" key="2">
    <source>
        <dbReference type="Pfam" id="PF00931"/>
    </source>
</evidence>
<dbReference type="Pfam" id="PF13424">
    <property type="entry name" value="TPR_12"/>
    <property type="match status" value="3"/>
</dbReference>
<dbReference type="SMART" id="SM00028">
    <property type="entry name" value="TPR"/>
    <property type="match status" value="6"/>
</dbReference>
<feature type="repeat" description="TPR" evidence="1">
    <location>
        <begin position="715"/>
        <end position="748"/>
    </location>
</feature>
<sequence length="948" mass="107680">MSEFEIIGSISAIITLLDASINIYDCARSDMKLSQTFEVVRCRLPIILRIFQSCKSYLEQCQASMPSDACEALETILDACDKKAGNLREIFEIVMTGGQETWWKRYANAIRRLGKGNKVDELMATLARNVQLIVNNHVVNSATLEQYVEFELEDILKDMKSIKTSITEENLRTLTFQGGGETQTNNINNGSGQQINNNAHVETQYFQSVTLKQREVFSFRGPVGKYLGQAPYISSELFIGRSSELDEISKILQPNHATQKQNRLVLGGMGGIGKTQLAINYAASVYESYSSVFWLNAASESALKDSFRFIARFIFDTQYLVISETEEIVRRTHQWLSDGRNPGWLLIFDNYDNPDNFKIDNYYPPASHGAIMVTTRRPDLVAGRTFDIRPLQHNKDCLAILQTRSKRENVHLDPYATRLVERLAGLPLALATAGTYLQRSSLTFQRYLQEYDKCWNIDPRRQTKLQEYQERTFYTTWDLSYACLKKEDLDAAELLKLLAYFGNQSVWYDLFYAGLGDSSPKWLHSIFKDDMNFNGLMRILTEYYFLEVQQTTQSWSMHNCVYDWVLAVLNKDIHTEYYWYAVDCVYAHISKDTVNPLGHVSYSRLAIHATQLIQRRFLQSDTISTAMPSRLDKISRISKLLEGQDQLIAAERMSAQLLAGRERALGTSHIFTLNSVNDLGNLLCDQGKLGEAEQMYMRALAGKERVLGSAHISTLDTVNNLGLLYREQGKLDKAEHMYLRALAGYEKALGPDDLLALDTVNNLGNLYRHQGKLDESEKLHIRALAWREKILGLDHISTLGTVNNLGLLYQKQSKMVEAEQMYLRALAGYEKAIGPDHTSTLDTVNNLGNLYHQQGKLDEAEQAYMRALVGRERALGPDHILTLGTVNNLGNLYRHQGKLGQAEKMYIRALAGRETALGPDHISTIRTVSNLRFLYCDQGKSDEAEQMQ</sequence>
<dbReference type="InterPro" id="IPR042197">
    <property type="entry name" value="Apaf_helical"/>
</dbReference>
<keyword evidence="5" id="KW-1185">Reference proteome</keyword>
<evidence type="ECO:0000313" key="5">
    <source>
        <dbReference type="Proteomes" id="UP001220324"/>
    </source>
</evidence>
<feature type="domain" description="NACHT-NTPase and P-loop NTPases N-terminal" evidence="3">
    <location>
        <begin position="10"/>
        <end position="132"/>
    </location>
</feature>
<feature type="repeat" description="TPR" evidence="1">
    <location>
        <begin position="841"/>
        <end position="874"/>
    </location>
</feature>
<dbReference type="Gene3D" id="1.25.40.10">
    <property type="entry name" value="Tetratricopeptide repeat domain"/>
    <property type="match status" value="2"/>
</dbReference>
<evidence type="ECO:0000259" key="3">
    <source>
        <dbReference type="Pfam" id="PF17107"/>
    </source>
</evidence>
<proteinExistence type="predicted"/>
<dbReference type="InterPro" id="IPR031352">
    <property type="entry name" value="SesA"/>
</dbReference>
<dbReference type="Gene3D" id="1.10.8.430">
    <property type="entry name" value="Helical domain of apoptotic protease-activating factors"/>
    <property type="match status" value="1"/>
</dbReference>
<dbReference type="InterPro" id="IPR053137">
    <property type="entry name" value="NLR-like"/>
</dbReference>
<name>A0AAD6D1C3_9EURO</name>
<comment type="caution">
    <text evidence="4">The sequence shown here is derived from an EMBL/GenBank/DDBJ whole genome shotgun (WGS) entry which is preliminary data.</text>
</comment>
<dbReference type="SUPFAM" id="SSF48452">
    <property type="entry name" value="TPR-like"/>
    <property type="match status" value="2"/>
</dbReference>
<gene>
    <name evidence="4" type="ORF">N7494_004825</name>
</gene>